<dbReference type="EMBL" id="JACBZY010000001">
    <property type="protein sequence ID" value="NYG98438.1"/>
    <property type="molecule type" value="Genomic_DNA"/>
</dbReference>
<feature type="compositionally biased region" description="Basic and acidic residues" evidence="1">
    <location>
        <begin position="22"/>
        <end position="56"/>
    </location>
</feature>
<evidence type="ECO:0000313" key="2">
    <source>
        <dbReference type="EMBL" id="NYG98438.1"/>
    </source>
</evidence>
<gene>
    <name evidence="2" type="ORF">BJ979_001064</name>
</gene>
<keyword evidence="3" id="KW-1185">Reference proteome</keyword>
<evidence type="ECO:0000256" key="1">
    <source>
        <dbReference type="SAM" id="MobiDB-lite"/>
    </source>
</evidence>
<accession>A0A852YHA2</accession>
<dbReference type="RefSeq" id="WP_179565889.1">
    <property type="nucleotide sequence ID" value="NZ_JACBZY010000001.1"/>
</dbReference>
<name>A0A852YHA2_9MICO</name>
<sequence>MKDYPPREQNVPIMDGAADATPAEKREGLHDQTAYDHPGDPRGAEQDQALREHEAGLDAGIGAGEDEESGIGEQRADEGDAAIRSSAEVESDPDSAT</sequence>
<comment type="caution">
    <text evidence="2">The sequence shown here is derived from an EMBL/GenBank/DDBJ whole genome shotgun (WGS) entry which is preliminary data.</text>
</comment>
<evidence type="ECO:0000313" key="3">
    <source>
        <dbReference type="Proteomes" id="UP000553888"/>
    </source>
</evidence>
<organism evidence="2 3">
    <name type="scientific">Schumannella luteola</name>
    <dbReference type="NCBI Taxonomy" id="472059"/>
    <lineage>
        <taxon>Bacteria</taxon>
        <taxon>Bacillati</taxon>
        <taxon>Actinomycetota</taxon>
        <taxon>Actinomycetes</taxon>
        <taxon>Micrococcales</taxon>
        <taxon>Microbacteriaceae</taxon>
        <taxon>Schumannella</taxon>
    </lineage>
</organism>
<protein>
    <submittedName>
        <fullName evidence="2">Uncharacterized protein</fullName>
    </submittedName>
</protein>
<feature type="region of interest" description="Disordered" evidence="1">
    <location>
        <begin position="1"/>
        <end position="97"/>
    </location>
</feature>
<reference evidence="2 3" key="1">
    <citation type="submission" date="2020-07" db="EMBL/GenBank/DDBJ databases">
        <title>Sequencing the genomes of 1000 actinobacteria strains.</title>
        <authorList>
            <person name="Klenk H.-P."/>
        </authorList>
    </citation>
    <scope>NUCLEOTIDE SEQUENCE [LARGE SCALE GENOMIC DNA]</scope>
    <source>
        <strain evidence="2 3">DSM 23141</strain>
    </source>
</reference>
<proteinExistence type="predicted"/>
<dbReference type="AlphaFoldDB" id="A0A852YHA2"/>
<dbReference type="Proteomes" id="UP000553888">
    <property type="component" value="Unassembled WGS sequence"/>
</dbReference>